<organism evidence="1 2">
    <name type="scientific">Hyalomma asiaticum</name>
    <name type="common">Tick</name>
    <dbReference type="NCBI Taxonomy" id="266040"/>
    <lineage>
        <taxon>Eukaryota</taxon>
        <taxon>Metazoa</taxon>
        <taxon>Ecdysozoa</taxon>
        <taxon>Arthropoda</taxon>
        <taxon>Chelicerata</taxon>
        <taxon>Arachnida</taxon>
        <taxon>Acari</taxon>
        <taxon>Parasitiformes</taxon>
        <taxon>Ixodida</taxon>
        <taxon>Ixodoidea</taxon>
        <taxon>Ixodidae</taxon>
        <taxon>Hyalomminae</taxon>
        <taxon>Hyalomma</taxon>
    </lineage>
</organism>
<evidence type="ECO:0000313" key="1">
    <source>
        <dbReference type="EMBL" id="KAH6931095.1"/>
    </source>
</evidence>
<gene>
    <name evidence="1" type="ORF">HPB50_022205</name>
</gene>
<dbReference type="EMBL" id="CM023485">
    <property type="protein sequence ID" value="KAH6931095.1"/>
    <property type="molecule type" value="Genomic_DNA"/>
</dbReference>
<evidence type="ECO:0000313" key="2">
    <source>
        <dbReference type="Proteomes" id="UP000821845"/>
    </source>
</evidence>
<dbReference type="Proteomes" id="UP000821845">
    <property type="component" value="Chromosome 5"/>
</dbReference>
<keyword evidence="2" id="KW-1185">Reference proteome</keyword>
<sequence>MCAVVACLLARVVAGGGIARVPMAGEERHRRRGAVSGHRVLPLLRLASHARARALQRVVLICGFGGTRGLECHCACGVERRVSPGLSLGATSIAAR</sequence>
<proteinExistence type="predicted"/>
<name>A0ACB7S8Y8_HYAAI</name>
<accession>A0ACB7S8Y8</accession>
<reference evidence="1" key="1">
    <citation type="submission" date="2020-05" db="EMBL/GenBank/DDBJ databases">
        <title>Large-scale comparative analyses of tick genomes elucidate their genetic diversity and vector capacities.</title>
        <authorList>
            <person name="Jia N."/>
            <person name="Wang J."/>
            <person name="Shi W."/>
            <person name="Du L."/>
            <person name="Sun Y."/>
            <person name="Zhan W."/>
            <person name="Jiang J."/>
            <person name="Wang Q."/>
            <person name="Zhang B."/>
            <person name="Ji P."/>
            <person name="Sakyi L.B."/>
            <person name="Cui X."/>
            <person name="Yuan T."/>
            <person name="Jiang B."/>
            <person name="Yang W."/>
            <person name="Lam T.T.-Y."/>
            <person name="Chang Q."/>
            <person name="Ding S."/>
            <person name="Wang X."/>
            <person name="Zhu J."/>
            <person name="Ruan X."/>
            <person name="Zhao L."/>
            <person name="Wei J."/>
            <person name="Que T."/>
            <person name="Du C."/>
            <person name="Cheng J."/>
            <person name="Dai P."/>
            <person name="Han X."/>
            <person name="Huang E."/>
            <person name="Gao Y."/>
            <person name="Liu J."/>
            <person name="Shao H."/>
            <person name="Ye R."/>
            <person name="Li L."/>
            <person name="Wei W."/>
            <person name="Wang X."/>
            <person name="Wang C."/>
            <person name="Yang T."/>
            <person name="Huo Q."/>
            <person name="Li W."/>
            <person name="Guo W."/>
            <person name="Chen H."/>
            <person name="Zhou L."/>
            <person name="Ni X."/>
            <person name="Tian J."/>
            <person name="Zhou Y."/>
            <person name="Sheng Y."/>
            <person name="Liu T."/>
            <person name="Pan Y."/>
            <person name="Xia L."/>
            <person name="Li J."/>
            <person name="Zhao F."/>
            <person name="Cao W."/>
        </authorList>
    </citation>
    <scope>NUCLEOTIDE SEQUENCE</scope>
    <source>
        <strain evidence="1">Hyas-2018</strain>
    </source>
</reference>
<comment type="caution">
    <text evidence="1">The sequence shown here is derived from an EMBL/GenBank/DDBJ whole genome shotgun (WGS) entry which is preliminary data.</text>
</comment>
<protein>
    <submittedName>
        <fullName evidence="1">Uncharacterized protein</fullName>
    </submittedName>
</protein>